<evidence type="ECO:0000313" key="2">
    <source>
        <dbReference type="EMBL" id="NYH96682.1"/>
    </source>
</evidence>
<keyword evidence="1" id="KW-1133">Transmembrane helix</keyword>
<protein>
    <submittedName>
        <fullName evidence="2">N-acetylglutamate synthase-like GNAT family acetyltransferase</fullName>
    </submittedName>
</protein>
<sequence>MDKTQHGLIAKVPQNDGLMAVLEQQPTLSNFVKQAGLQEVAEMVEGDSFVVCDLDLHGVQGCADMREMVANQQMVAECVALGLAILIAVIVGSIAVAFVNLATKFAAPLGMNRVYALFPRRLNEFWREKEA</sequence>
<evidence type="ECO:0000256" key="1">
    <source>
        <dbReference type="SAM" id="Phobius"/>
    </source>
</evidence>
<proteinExistence type="predicted"/>
<dbReference type="RefSeq" id="WP_179408506.1">
    <property type="nucleotide sequence ID" value="NZ_BMGF01000007.1"/>
</dbReference>
<keyword evidence="1" id="KW-0472">Membrane</keyword>
<gene>
    <name evidence="2" type="ORF">FHS75_003033</name>
</gene>
<keyword evidence="2" id="KW-0808">Transferase</keyword>
<dbReference type="EMBL" id="JACBZF010000006">
    <property type="protein sequence ID" value="NYH96682.1"/>
    <property type="molecule type" value="Genomic_DNA"/>
</dbReference>
<dbReference type="GO" id="GO:0016740">
    <property type="term" value="F:transferase activity"/>
    <property type="evidence" value="ECO:0007669"/>
    <property type="project" value="UniProtKB-KW"/>
</dbReference>
<organism evidence="2 3">
    <name type="scientific">Novosphingobium marinum</name>
    <dbReference type="NCBI Taxonomy" id="1514948"/>
    <lineage>
        <taxon>Bacteria</taxon>
        <taxon>Pseudomonadati</taxon>
        <taxon>Pseudomonadota</taxon>
        <taxon>Alphaproteobacteria</taxon>
        <taxon>Sphingomonadales</taxon>
        <taxon>Sphingomonadaceae</taxon>
        <taxon>Novosphingobium</taxon>
    </lineage>
</organism>
<evidence type="ECO:0000313" key="3">
    <source>
        <dbReference type="Proteomes" id="UP000522081"/>
    </source>
</evidence>
<dbReference type="Proteomes" id="UP000522081">
    <property type="component" value="Unassembled WGS sequence"/>
</dbReference>
<feature type="transmembrane region" description="Helical" evidence="1">
    <location>
        <begin position="75"/>
        <end position="99"/>
    </location>
</feature>
<reference evidence="2 3" key="1">
    <citation type="submission" date="2020-07" db="EMBL/GenBank/DDBJ databases">
        <title>Genomic Encyclopedia of Type Strains, Phase IV (KMG-IV): sequencing the most valuable type-strain genomes for metagenomic binning, comparative biology and taxonomic classification.</title>
        <authorList>
            <person name="Goeker M."/>
        </authorList>
    </citation>
    <scope>NUCLEOTIDE SEQUENCE [LARGE SCALE GENOMIC DNA]</scope>
    <source>
        <strain evidence="2 3">DSM 29043</strain>
    </source>
</reference>
<dbReference type="AlphaFoldDB" id="A0A7Z0BWV6"/>
<keyword evidence="1" id="KW-0812">Transmembrane</keyword>
<comment type="caution">
    <text evidence="2">The sequence shown here is derived from an EMBL/GenBank/DDBJ whole genome shotgun (WGS) entry which is preliminary data.</text>
</comment>
<name>A0A7Z0BWV6_9SPHN</name>
<keyword evidence="3" id="KW-1185">Reference proteome</keyword>
<accession>A0A7Z0BWV6</accession>